<dbReference type="CDD" id="cd00085">
    <property type="entry name" value="HNHc"/>
    <property type="match status" value="1"/>
</dbReference>
<evidence type="ECO:0000313" key="2">
    <source>
        <dbReference type="EMBL" id="EKS34337.1"/>
    </source>
</evidence>
<protein>
    <recommendedName>
        <fullName evidence="1">HNH domain-containing protein</fullName>
    </recommendedName>
</protein>
<organism evidence="2 3">
    <name type="scientific">Afipia broomeae ATCC 49717</name>
    <dbReference type="NCBI Taxonomy" id="883078"/>
    <lineage>
        <taxon>Bacteria</taxon>
        <taxon>Pseudomonadati</taxon>
        <taxon>Pseudomonadota</taxon>
        <taxon>Alphaproteobacteria</taxon>
        <taxon>Hyphomicrobiales</taxon>
        <taxon>Nitrobacteraceae</taxon>
        <taxon>Afipia</taxon>
    </lineage>
</organism>
<dbReference type="GO" id="GO:0008270">
    <property type="term" value="F:zinc ion binding"/>
    <property type="evidence" value="ECO:0007669"/>
    <property type="project" value="InterPro"/>
</dbReference>
<reference evidence="2 3" key="1">
    <citation type="submission" date="2012-04" db="EMBL/GenBank/DDBJ databases">
        <title>The Genome Sequence of Afipia broomeae ATCC 49717.</title>
        <authorList>
            <consortium name="The Broad Institute Genome Sequencing Platform"/>
            <person name="Earl A."/>
            <person name="Ward D."/>
            <person name="Feldgarden M."/>
            <person name="Gevers D."/>
            <person name="Huys G."/>
            <person name="Walker B."/>
            <person name="Young S.K."/>
            <person name="Zeng Q."/>
            <person name="Gargeya S."/>
            <person name="Fitzgerald M."/>
            <person name="Haas B."/>
            <person name="Abouelleil A."/>
            <person name="Alvarado L."/>
            <person name="Arachchi H.M."/>
            <person name="Berlin A."/>
            <person name="Chapman S.B."/>
            <person name="Goldberg J."/>
            <person name="Griggs A."/>
            <person name="Gujja S."/>
            <person name="Hansen M."/>
            <person name="Howarth C."/>
            <person name="Imamovic A."/>
            <person name="Larimer J."/>
            <person name="McCowen C."/>
            <person name="Montmayeur A."/>
            <person name="Murphy C."/>
            <person name="Neiman D."/>
            <person name="Pearson M."/>
            <person name="Priest M."/>
            <person name="Roberts A."/>
            <person name="Saif S."/>
            <person name="Shea T."/>
            <person name="Sisk P."/>
            <person name="Sykes S."/>
            <person name="Wortman J."/>
            <person name="Nusbaum C."/>
            <person name="Birren B."/>
        </authorList>
    </citation>
    <scope>NUCLEOTIDE SEQUENCE [LARGE SCALE GENOMIC DNA]</scope>
    <source>
        <strain evidence="2 3">ATCC 49717</strain>
    </source>
</reference>
<sequence>MPTILCRVVWAPTYAKRNEEIFAATMTKPEKHGYANERLNFANEKGFAYGFVEGKGDRINLQNLGAKAGSDSIDGVTVIWFAAAPQTRRPTVVGWYDNATVFREAQEPSNRSIRKGWNYNFKTRFSNVHSIPVKQRDFEVPAKSSRTDKGFIGQRFWFYPENSDQYSRFLERFSLLREAQSLPGRPEEERKAYEEGERYKREVIVSARNPKLVSDAKAKLGVNCQCCGFNFENDFGVLGRDFIEVHHKDLLATSLGRRKTTVDDVNVLCANCHRMVHKQTPPISLDRLRAIVQDQRAIARGRK</sequence>
<dbReference type="InterPro" id="IPR003615">
    <property type="entry name" value="HNH_nuc"/>
</dbReference>
<comment type="caution">
    <text evidence="2">The sequence shown here is derived from an EMBL/GenBank/DDBJ whole genome shotgun (WGS) entry which is preliminary data.</text>
</comment>
<dbReference type="GO" id="GO:0004519">
    <property type="term" value="F:endonuclease activity"/>
    <property type="evidence" value="ECO:0007669"/>
    <property type="project" value="InterPro"/>
</dbReference>
<dbReference type="Proteomes" id="UP000001096">
    <property type="component" value="Unassembled WGS sequence"/>
</dbReference>
<dbReference type="RefSeq" id="WP_006022947.1">
    <property type="nucleotide sequence ID" value="NZ_KB375284.1"/>
</dbReference>
<dbReference type="HOGENOM" id="CLU_932653_0_0_5"/>
<proteinExistence type="predicted"/>
<dbReference type="Pfam" id="PF01844">
    <property type="entry name" value="HNH"/>
    <property type="match status" value="1"/>
</dbReference>
<keyword evidence="3" id="KW-1185">Reference proteome</keyword>
<dbReference type="AlphaFoldDB" id="K8NVK2"/>
<evidence type="ECO:0000259" key="1">
    <source>
        <dbReference type="Pfam" id="PF01844"/>
    </source>
</evidence>
<evidence type="ECO:0000313" key="3">
    <source>
        <dbReference type="Proteomes" id="UP000001096"/>
    </source>
</evidence>
<gene>
    <name evidence="2" type="ORF">HMPREF9695_04247</name>
</gene>
<dbReference type="GO" id="GO:0003676">
    <property type="term" value="F:nucleic acid binding"/>
    <property type="evidence" value="ECO:0007669"/>
    <property type="project" value="InterPro"/>
</dbReference>
<dbReference type="InterPro" id="IPR002711">
    <property type="entry name" value="HNH"/>
</dbReference>
<dbReference type="EMBL" id="AGWX01000005">
    <property type="protein sequence ID" value="EKS34337.1"/>
    <property type="molecule type" value="Genomic_DNA"/>
</dbReference>
<feature type="domain" description="HNH" evidence="1">
    <location>
        <begin position="224"/>
        <end position="279"/>
    </location>
</feature>
<dbReference type="eggNOG" id="COG3183">
    <property type="taxonomic scope" value="Bacteria"/>
</dbReference>
<name>K8NVK2_9BRAD</name>
<accession>K8NVK2</accession>